<accession>A0A0A7LB54</accession>
<dbReference type="KEGG" id="mear:Mpt1_c04100"/>
<protein>
    <recommendedName>
        <fullName evidence="3">DUF1848 domain-containing protein</fullName>
    </recommendedName>
</protein>
<dbReference type="OrthoDB" id="53148at2157"/>
<keyword evidence="2" id="KW-1185">Reference proteome</keyword>
<evidence type="ECO:0000313" key="2">
    <source>
        <dbReference type="Proteomes" id="UP000030787"/>
    </source>
</evidence>
<reference evidence="1 2" key="1">
    <citation type="journal article" date="2014" name="Appl. Environ. Microbiol.">
        <title>Comparative Genome Analysis of 'Candidatus Methanoplasma termitum' Indicates a New Mode of Energy Metabolism in the Seventh Order of Methanogens.</title>
        <authorList>
            <person name="Lang K."/>
            <person name="Schuldes J."/>
            <person name="Klingl A."/>
            <person name="Poehlein A."/>
            <person name="Daniel R."/>
            <person name="Brune A."/>
        </authorList>
    </citation>
    <scope>NUCLEOTIDE SEQUENCE [LARGE SCALE GENOMIC DNA]</scope>
    <source>
        <strain evidence="2">Mpt1</strain>
    </source>
</reference>
<proteinExistence type="predicted"/>
<dbReference type="GeneID" id="24818080"/>
<gene>
    <name evidence="1" type="ORF">Mpt1_c04100</name>
</gene>
<dbReference type="AlphaFoldDB" id="A0A0A7LB54"/>
<dbReference type="RefSeq" id="WP_048111631.1">
    <property type="nucleotide sequence ID" value="NZ_CP010070.1"/>
</dbReference>
<organism evidence="1 2">
    <name type="scientific">Candidatus Methanoplasma termitum</name>
    <dbReference type="NCBI Taxonomy" id="1577791"/>
    <lineage>
        <taxon>Archaea</taxon>
        <taxon>Methanobacteriati</taxon>
        <taxon>Thermoplasmatota</taxon>
        <taxon>Thermoplasmata</taxon>
        <taxon>Methanomassiliicoccales</taxon>
        <taxon>Methanomassiliicoccaceae</taxon>
        <taxon>Candidatus Methanoplasma</taxon>
    </lineage>
</organism>
<dbReference type="InterPro" id="IPR014998">
    <property type="entry name" value="DUF1848"/>
</dbReference>
<dbReference type="STRING" id="1577791.Mpt1_c04100"/>
<dbReference type="EMBL" id="CP010070">
    <property type="protein sequence ID" value="AIZ56304.1"/>
    <property type="molecule type" value="Genomic_DNA"/>
</dbReference>
<dbReference type="Pfam" id="PF08902">
    <property type="entry name" value="DUF1848"/>
    <property type="match status" value="1"/>
</dbReference>
<dbReference type="Proteomes" id="UP000030787">
    <property type="component" value="Chromosome"/>
</dbReference>
<dbReference type="HOGENOM" id="CLU_069130_0_0_2"/>
<evidence type="ECO:0008006" key="3">
    <source>
        <dbReference type="Google" id="ProtNLM"/>
    </source>
</evidence>
<sequence length="307" mass="35512">MIICASRRTDIPAFHSEWLMNRIREGYALVRNPVAKNVVYKVDLSPRSVDLLLLMTKDPRPLIPFIEELKEMKMNIGFQITITPYGKDIEPGVPDKADIAEAFRTISRTIGKERMIWRYDPVILNDKFDVRYHQRKFEVLCRELSGYTERCIFSFVEEHDKLKGYYSNGRLRNISPEEADDIGRVLSDTARDSGIELSICCSEYDLTKYGISSRGCIDKEQMKALGVPYEEMQTPIRDRCKCVRNIDIGEYDTCDHDCIYCYANRTPGGIRSQKQYDPESKILFGTLHRTDKIVELASNKNSKITDF</sequence>
<evidence type="ECO:0000313" key="1">
    <source>
        <dbReference type="EMBL" id="AIZ56304.1"/>
    </source>
</evidence>
<name>A0A0A7LB54_9ARCH</name>